<evidence type="ECO:0000313" key="2">
    <source>
        <dbReference type="EMBL" id="KAH9366002.1"/>
    </source>
</evidence>
<comment type="caution">
    <text evidence="2">The sequence shown here is derived from an EMBL/GenBank/DDBJ whole genome shotgun (WGS) entry which is preliminary data.</text>
</comment>
<gene>
    <name evidence="2" type="ORF">HPB48_009138</name>
</gene>
<dbReference type="AlphaFoldDB" id="A0A9J6FRW1"/>
<keyword evidence="3" id="KW-1185">Reference proteome</keyword>
<evidence type="ECO:0000256" key="1">
    <source>
        <dbReference type="SAM" id="MobiDB-lite"/>
    </source>
</evidence>
<reference evidence="2 3" key="1">
    <citation type="journal article" date="2020" name="Cell">
        <title>Large-Scale Comparative Analyses of Tick Genomes Elucidate Their Genetic Diversity and Vector Capacities.</title>
        <authorList>
            <consortium name="Tick Genome and Microbiome Consortium (TIGMIC)"/>
            <person name="Jia N."/>
            <person name="Wang J."/>
            <person name="Shi W."/>
            <person name="Du L."/>
            <person name="Sun Y."/>
            <person name="Zhan W."/>
            <person name="Jiang J.F."/>
            <person name="Wang Q."/>
            <person name="Zhang B."/>
            <person name="Ji P."/>
            <person name="Bell-Sakyi L."/>
            <person name="Cui X.M."/>
            <person name="Yuan T.T."/>
            <person name="Jiang B.G."/>
            <person name="Yang W.F."/>
            <person name="Lam T.T."/>
            <person name="Chang Q.C."/>
            <person name="Ding S.J."/>
            <person name="Wang X.J."/>
            <person name="Zhu J.G."/>
            <person name="Ruan X.D."/>
            <person name="Zhao L."/>
            <person name="Wei J.T."/>
            <person name="Ye R.Z."/>
            <person name="Que T.C."/>
            <person name="Du C.H."/>
            <person name="Zhou Y.H."/>
            <person name="Cheng J.X."/>
            <person name="Dai P.F."/>
            <person name="Guo W.B."/>
            <person name="Han X.H."/>
            <person name="Huang E.J."/>
            <person name="Li L.F."/>
            <person name="Wei W."/>
            <person name="Gao Y.C."/>
            <person name="Liu J.Z."/>
            <person name="Shao H.Z."/>
            <person name="Wang X."/>
            <person name="Wang C.C."/>
            <person name="Yang T.C."/>
            <person name="Huo Q.B."/>
            <person name="Li W."/>
            <person name="Chen H.Y."/>
            <person name="Chen S.E."/>
            <person name="Zhou L.G."/>
            <person name="Ni X.B."/>
            <person name="Tian J.H."/>
            <person name="Sheng Y."/>
            <person name="Liu T."/>
            <person name="Pan Y.S."/>
            <person name="Xia L.Y."/>
            <person name="Li J."/>
            <person name="Zhao F."/>
            <person name="Cao W.C."/>
        </authorList>
    </citation>
    <scope>NUCLEOTIDE SEQUENCE [LARGE SCALE GENOMIC DNA]</scope>
    <source>
        <strain evidence="2">HaeL-2018</strain>
    </source>
</reference>
<organism evidence="2 3">
    <name type="scientific">Haemaphysalis longicornis</name>
    <name type="common">Bush tick</name>
    <dbReference type="NCBI Taxonomy" id="44386"/>
    <lineage>
        <taxon>Eukaryota</taxon>
        <taxon>Metazoa</taxon>
        <taxon>Ecdysozoa</taxon>
        <taxon>Arthropoda</taxon>
        <taxon>Chelicerata</taxon>
        <taxon>Arachnida</taxon>
        <taxon>Acari</taxon>
        <taxon>Parasitiformes</taxon>
        <taxon>Ixodida</taxon>
        <taxon>Ixodoidea</taxon>
        <taxon>Ixodidae</taxon>
        <taxon>Haemaphysalinae</taxon>
        <taxon>Haemaphysalis</taxon>
    </lineage>
</organism>
<name>A0A9J6FRW1_HAELO</name>
<dbReference type="EMBL" id="JABSTR010000003">
    <property type="protein sequence ID" value="KAH9366002.1"/>
    <property type="molecule type" value="Genomic_DNA"/>
</dbReference>
<proteinExistence type="predicted"/>
<evidence type="ECO:0000313" key="3">
    <source>
        <dbReference type="Proteomes" id="UP000821853"/>
    </source>
</evidence>
<feature type="region of interest" description="Disordered" evidence="1">
    <location>
        <begin position="42"/>
        <end position="93"/>
    </location>
</feature>
<sequence>MWAANRRMDVCPDLSNTICRGCGSPGQTADDTFVRRRRWEKKLSDQEDYERGISRDKRGPAGGPQRSSSSWRGGSSQTPAWSGHRPQHSRSRCEEVDLGWDHRIIRITVRGPRLRAELGKSQSTDWDKVRKFTQEDEDATDEDAGREYKTQSYEDWARNQKEVLQKFTREIATSTQTPFVSARLSNM</sequence>
<protein>
    <submittedName>
        <fullName evidence="2">Uncharacterized protein</fullName>
    </submittedName>
</protein>
<feature type="compositionally biased region" description="Low complexity" evidence="1">
    <location>
        <begin position="63"/>
        <end position="77"/>
    </location>
</feature>
<dbReference type="Proteomes" id="UP000821853">
    <property type="component" value="Unassembled WGS sequence"/>
</dbReference>
<dbReference type="VEuPathDB" id="VectorBase:HLOH_062904"/>
<accession>A0A9J6FRW1</accession>
<feature type="compositionally biased region" description="Basic and acidic residues" evidence="1">
    <location>
        <begin position="42"/>
        <end position="59"/>
    </location>
</feature>